<organism evidence="11 12">
    <name type="scientific">Raphanus sativus</name>
    <name type="common">Radish</name>
    <name type="synonym">Raphanus raphanistrum var. sativus</name>
    <dbReference type="NCBI Taxonomy" id="3726"/>
    <lineage>
        <taxon>Eukaryota</taxon>
        <taxon>Viridiplantae</taxon>
        <taxon>Streptophyta</taxon>
        <taxon>Embryophyta</taxon>
        <taxon>Tracheophyta</taxon>
        <taxon>Spermatophyta</taxon>
        <taxon>Magnoliopsida</taxon>
        <taxon>eudicotyledons</taxon>
        <taxon>Gunneridae</taxon>
        <taxon>Pentapetalae</taxon>
        <taxon>rosids</taxon>
        <taxon>malvids</taxon>
        <taxon>Brassicales</taxon>
        <taxon>Brassicaceae</taxon>
        <taxon>Brassiceae</taxon>
        <taxon>Raphanus</taxon>
    </lineage>
</organism>
<keyword evidence="6" id="KW-0378">Hydrolase</keyword>
<feature type="region of interest" description="Disordered" evidence="8">
    <location>
        <begin position="118"/>
        <end position="214"/>
    </location>
</feature>
<evidence type="ECO:0000256" key="5">
    <source>
        <dbReference type="ARBA" id="ARBA00022759"/>
    </source>
</evidence>
<feature type="compositionally biased region" description="Low complexity" evidence="8">
    <location>
        <begin position="158"/>
        <end position="178"/>
    </location>
</feature>
<reference evidence="12" key="2">
    <citation type="submission" date="2025-08" db="UniProtKB">
        <authorList>
            <consortium name="RefSeq"/>
        </authorList>
    </citation>
    <scope>IDENTIFICATION</scope>
    <source>
        <tissue evidence="12">Leaf</tissue>
    </source>
</reference>
<dbReference type="InterPro" id="IPR043502">
    <property type="entry name" value="DNA/RNA_pol_sf"/>
</dbReference>
<dbReference type="InterPro" id="IPR005162">
    <property type="entry name" value="Retrotrans_gag_dom"/>
</dbReference>
<evidence type="ECO:0000256" key="7">
    <source>
        <dbReference type="ARBA" id="ARBA00022918"/>
    </source>
</evidence>
<dbReference type="SUPFAM" id="SSF56672">
    <property type="entry name" value="DNA/RNA polymerases"/>
    <property type="match status" value="1"/>
</dbReference>
<dbReference type="CDD" id="cd00303">
    <property type="entry name" value="retropepsin_like"/>
    <property type="match status" value="1"/>
</dbReference>
<dbReference type="FunFam" id="3.10.10.10:FF:000007">
    <property type="entry name" value="Retrovirus-related Pol polyprotein from transposon 17.6-like Protein"/>
    <property type="match status" value="1"/>
</dbReference>
<dbReference type="GeneID" id="108834545"/>
<keyword evidence="1" id="KW-0645">Protease</keyword>
<keyword evidence="7" id="KW-0695">RNA-directed DNA polymerase</keyword>
<dbReference type="PANTHER" id="PTHR35046">
    <property type="entry name" value="ZINC KNUCKLE (CCHC-TYPE) FAMILY PROTEIN"/>
    <property type="match status" value="1"/>
</dbReference>
<dbReference type="AlphaFoldDB" id="A0A9W3DF94"/>
<dbReference type="KEGG" id="rsz:108834545"/>
<dbReference type="Gene3D" id="3.10.10.10">
    <property type="entry name" value="HIV Type 1 Reverse Transcriptase, subunit A, domain 1"/>
    <property type="match status" value="1"/>
</dbReference>
<dbReference type="InterPro" id="IPR000477">
    <property type="entry name" value="RT_dom"/>
</dbReference>
<dbReference type="OrthoDB" id="1741804at2759"/>
<evidence type="ECO:0000256" key="8">
    <source>
        <dbReference type="SAM" id="MobiDB-lite"/>
    </source>
</evidence>
<dbReference type="PANTHER" id="PTHR35046:SF18">
    <property type="entry name" value="RNA-DIRECTED DNA POLYMERASE"/>
    <property type="match status" value="1"/>
</dbReference>
<dbReference type="GO" id="GO:0006508">
    <property type="term" value="P:proteolysis"/>
    <property type="evidence" value="ECO:0007669"/>
    <property type="project" value="UniProtKB-KW"/>
</dbReference>
<evidence type="ECO:0000256" key="2">
    <source>
        <dbReference type="ARBA" id="ARBA00022679"/>
    </source>
</evidence>
<dbReference type="GO" id="GO:0003964">
    <property type="term" value="F:RNA-directed DNA polymerase activity"/>
    <property type="evidence" value="ECO:0007669"/>
    <property type="project" value="UniProtKB-KW"/>
</dbReference>
<proteinExistence type="predicted"/>
<keyword evidence="11" id="KW-1185">Reference proteome</keyword>
<keyword evidence="2" id="KW-0808">Transferase</keyword>
<reference evidence="11" key="1">
    <citation type="journal article" date="2019" name="Database">
        <title>The radish genome database (RadishGD): an integrated information resource for radish genomics.</title>
        <authorList>
            <person name="Yu H.J."/>
            <person name="Baek S."/>
            <person name="Lee Y.J."/>
            <person name="Cho A."/>
            <person name="Mun J.H."/>
        </authorList>
    </citation>
    <scope>NUCLEOTIDE SEQUENCE [LARGE SCALE GENOMIC DNA]</scope>
    <source>
        <strain evidence="11">cv. WK10039</strain>
    </source>
</reference>
<evidence type="ECO:0000256" key="4">
    <source>
        <dbReference type="ARBA" id="ARBA00022722"/>
    </source>
</evidence>
<keyword evidence="4" id="KW-0540">Nuclease</keyword>
<keyword evidence="5" id="KW-0255">Endonuclease</keyword>
<feature type="domain" description="Retrotransposon gag" evidence="10">
    <location>
        <begin position="14"/>
        <end position="112"/>
    </location>
</feature>
<evidence type="ECO:0000313" key="11">
    <source>
        <dbReference type="Proteomes" id="UP000504610"/>
    </source>
</evidence>
<dbReference type="Gene3D" id="3.30.70.270">
    <property type="match status" value="1"/>
</dbReference>
<evidence type="ECO:0000313" key="12">
    <source>
        <dbReference type="RefSeq" id="XP_056862326.1"/>
    </source>
</evidence>
<feature type="compositionally biased region" description="Polar residues" evidence="8">
    <location>
        <begin position="205"/>
        <end position="214"/>
    </location>
</feature>
<dbReference type="Pfam" id="PF00078">
    <property type="entry name" value="RVT_1"/>
    <property type="match status" value="1"/>
</dbReference>
<feature type="domain" description="Reverse transcriptase" evidence="9">
    <location>
        <begin position="474"/>
        <end position="551"/>
    </location>
</feature>
<keyword evidence="3" id="KW-0548">Nucleotidyltransferase</keyword>
<feature type="compositionally biased region" description="Low complexity" evidence="8">
    <location>
        <begin position="140"/>
        <end position="149"/>
    </location>
</feature>
<dbReference type="Pfam" id="PF03732">
    <property type="entry name" value="Retrotrans_gag"/>
    <property type="match status" value="1"/>
</dbReference>
<evidence type="ECO:0000256" key="1">
    <source>
        <dbReference type="ARBA" id="ARBA00022670"/>
    </source>
</evidence>
<evidence type="ECO:0000259" key="9">
    <source>
        <dbReference type="Pfam" id="PF00078"/>
    </source>
</evidence>
<dbReference type="InterPro" id="IPR043128">
    <property type="entry name" value="Rev_trsase/Diguanyl_cyclase"/>
</dbReference>
<evidence type="ECO:0000259" key="10">
    <source>
        <dbReference type="Pfam" id="PF03732"/>
    </source>
</evidence>
<dbReference type="RefSeq" id="XP_056862326.1">
    <property type="nucleotide sequence ID" value="XM_057006346.1"/>
</dbReference>
<dbReference type="GO" id="GO:0008233">
    <property type="term" value="F:peptidase activity"/>
    <property type="evidence" value="ECO:0007669"/>
    <property type="project" value="UniProtKB-KW"/>
</dbReference>
<protein>
    <submittedName>
        <fullName evidence="12">Uncharacterized protein LOC108834545</fullName>
    </submittedName>
</protein>
<accession>A0A9W3DF94</accession>
<dbReference type="GO" id="GO:0004519">
    <property type="term" value="F:endonuclease activity"/>
    <property type="evidence" value="ECO:0007669"/>
    <property type="project" value="UniProtKB-KW"/>
</dbReference>
<evidence type="ECO:0000256" key="6">
    <source>
        <dbReference type="ARBA" id="ARBA00022801"/>
    </source>
</evidence>
<dbReference type="CDD" id="cd01647">
    <property type="entry name" value="RT_LTR"/>
    <property type="match status" value="1"/>
</dbReference>
<sequence length="552" mass="62288">MEFKQVPPNHRLALVVMRFRGHAATWWKQLKTTRSRTGKEPIHSWEKLTKHLRQTFLPHNYERTMYTRLQNLRQGNRTVDEYAEEFSLLLTCNEINDSQVQLVSRFIGGLRPQLQSSMAQFDPSTIGEAHRRAASFEQQSRSGNWSSSSTRPRAQDQTASTTPPTATTDASTSATKPATQDEQQLRRSTRPSTDVYDSQEENAQDDGSNIHQTSGDQGQLLLLHRSVYHHNNQMTSEIAIRKLGIPTEPHPAPYALGWLSEGVSVRITRRALVSFSIGPIYKDRFYCDVASMDISHLILGRPWEYDRKVVHDGAKNTYNFTWNSQQIVLLPSGEPAPSASLSPPINQSASVPLPQRSTTMLCSYSTFISEMRSEGHAFAIIPTSPPSTLSSTPAPSLKGVLDEFADVFPANLPEGLPPLRDIQHHIDLVPGAALPNRPHYRMSPSEHEELRRQVEDLLRKGHIKESLSPCAVPALRAINKITIRYRFPIPRLDDLLDQIGTAKYFSKIDLKSGYHQIRIRPGDEWKTAFKTREGLFEWLVMPFGLSNAPSTL</sequence>
<name>A0A9W3DF94_RAPSA</name>
<gene>
    <name evidence="12" type="primary">LOC108834545</name>
</gene>
<dbReference type="Proteomes" id="UP000504610">
    <property type="component" value="Chromosome 3"/>
</dbReference>
<evidence type="ECO:0000256" key="3">
    <source>
        <dbReference type="ARBA" id="ARBA00022695"/>
    </source>
</evidence>